<dbReference type="InterPro" id="IPR036995">
    <property type="entry name" value="MPG_sf"/>
</dbReference>
<dbReference type="PANTHER" id="PTHR10429">
    <property type="entry name" value="DNA-3-METHYLADENINE GLYCOSYLASE"/>
    <property type="match status" value="1"/>
</dbReference>
<dbReference type="RefSeq" id="WP_211193650.1">
    <property type="nucleotide sequence ID" value="NZ_JABBJJ010000002.1"/>
</dbReference>
<accession>A0A848L431</accession>
<evidence type="ECO:0000313" key="5">
    <source>
        <dbReference type="EMBL" id="NMO13464.1"/>
    </source>
</evidence>
<dbReference type="GO" id="GO:0006284">
    <property type="term" value="P:base-excision repair"/>
    <property type="evidence" value="ECO:0007669"/>
    <property type="project" value="InterPro"/>
</dbReference>
<protein>
    <submittedName>
        <fullName evidence="5">3-methyladenine DNA glycosylase</fullName>
    </submittedName>
</protein>
<evidence type="ECO:0000256" key="4">
    <source>
        <dbReference type="ARBA" id="ARBA00023204"/>
    </source>
</evidence>
<dbReference type="AlphaFoldDB" id="A0A848L431"/>
<keyword evidence="6" id="KW-1185">Reference proteome</keyword>
<proteinExistence type="inferred from homology"/>
<dbReference type="EMBL" id="JABBJJ010000002">
    <property type="protein sequence ID" value="NMO13464.1"/>
    <property type="molecule type" value="Genomic_DNA"/>
</dbReference>
<keyword evidence="2" id="KW-0227">DNA damage</keyword>
<gene>
    <name evidence="5" type="ORF">HG543_01090</name>
</gene>
<evidence type="ECO:0000256" key="2">
    <source>
        <dbReference type="ARBA" id="ARBA00022763"/>
    </source>
</evidence>
<dbReference type="InterPro" id="IPR011034">
    <property type="entry name" value="Formyl_transferase-like_C_sf"/>
</dbReference>
<dbReference type="GO" id="GO:0003905">
    <property type="term" value="F:alkylbase DNA N-glycosylase activity"/>
    <property type="evidence" value="ECO:0007669"/>
    <property type="project" value="InterPro"/>
</dbReference>
<organism evidence="5 6">
    <name type="scientific">Pyxidicoccus fallax</name>
    <dbReference type="NCBI Taxonomy" id="394095"/>
    <lineage>
        <taxon>Bacteria</taxon>
        <taxon>Pseudomonadati</taxon>
        <taxon>Myxococcota</taxon>
        <taxon>Myxococcia</taxon>
        <taxon>Myxococcales</taxon>
        <taxon>Cystobacterineae</taxon>
        <taxon>Myxococcaceae</taxon>
        <taxon>Pyxidicoccus</taxon>
    </lineage>
</organism>
<dbReference type="PANTHER" id="PTHR10429:SF0">
    <property type="entry name" value="DNA-3-METHYLADENINE GLYCOSYLASE"/>
    <property type="match status" value="1"/>
</dbReference>
<dbReference type="Gene3D" id="3.10.300.10">
    <property type="entry name" value="Methylpurine-DNA glycosylase (MPG)"/>
    <property type="match status" value="1"/>
</dbReference>
<evidence type="ECO:0000256" key="1">
    <source>
        <dbReference type="ARBA" id="ARBA00009232"/>
    </source>
</evidence>
<comment type="similarity">
    <text evidence="1">Belongs to the DNA glycosylase MPG family.</text>
</comment>
<feature type="non-terminal residue" evidence="5">
    <location>
        <position position="1"/>
    </location>
</feature>
<sequence length="101" mass="10823">GAAVLVRAVEPVEGLAGDARTDGPGRVCKALGIGKEHNRLELYSPGLHLLPGPPLPEARVARGPRIGVDYAGAWAAEPFRFWDRDSQHVSRPPSGRARKQP</sequence>
<dbReference type="Pfam" id="PF02245">
    <property type="entry name" value="Pur_DNA_glyco"/>
    <property type="match status" value="1"/>
</dbReference>
<dbReference type="SUPFAM" id="SSF50486">
    <property type="entry name" value="FMT C-terminal domain-like"/>
    <property type="match status" value="1"/>
</dbReference>
<dbReference type="GO" id="GO:0003677">
    <property type="term" value="F:DNA binding"/>
    <property type="evidence" value="ECO:0007669"/>
    <property type="project" value="InterPro"/>
</dbReference>
<keyword evidence="3" id="KW-0378">Hydrolase</keyword>
<keyword evidence="4" id="KW-0234">DNA repair</keyword>
<evidence type="ECO:0000313" key="6">
    <source>
        <dbReference type="Proteomes" id="UP000518300"/>
    </source>
</evidence>
<dbReference type="InterPro" id="IPR003180">
    <property type="entry name" value="MPG"/>
</dbReference>
<comment type="caution">
    <text evidence="5">The sequence shown here is derived from an EMBL/GenBank/DDBJ whole genome shotgun (WGS) entry which is preliminary data.</text>
</comment>
<name>A0A848L431_9BACT</name>
<dbReference type="Proteomes" id="UP000518300">
    <property type="component" value="Unassembled WGS sequence"/>
</dbReference>
<evidence type="ECO:0000256" key="3">
    <source>
        <dbReference type="ARBA" id="ARBA00022801"/>
    </source>
</evidence>
<reference evidence="5 6" key="1">
    <citation type="submission" date="2020-04" db="EMBL/GenBank/DDBJ databases">
        <title>Draft genome of Pyxidicoccus fallax type strain.</title>
        <authorList>
            <person name="Whitworth D.E."/>
        </authorList>
    </citation>
    <scope>NUCLEOTIDE SEQUENCE [LARGE SCALE GENOMIC DNA]</scope>
    <source>
        <strain evidence="5 6">DSM 14698</strain>
    </source>
</reference>